<evidence type="ECO:0000313" key="4">
    <source>
        <dbReference type="Proteomes" id="UP000306393"/>
    </source>
</evidence>
<dbReference type="RefSeq" id="WP_137269664.1">
    <property type="nucleotide sequence ID" value="NZ_JACYNM010000023.1"/>
</dbReference>
<reference evidence="3 4" key="1">
    <citation type="journal article" date="2019" name="Sci. Rep.">
        <title>Differences in resource use lead to coexistence of seed-transmitted microbial populations.</title>
        <authorList>
            <person name="Torres-Cortes G."/>
            <person name="Garcia B.J."/>
            <person name="Compant S."/>
            <person name="Rezki S."/>
            <person name="Jones P."/>
            <person name="Preveaux A."/>
            <person name="Briand M."/>
            <person name="Roulet A."/>
            <person name="Bouchez O."/>
            <person name="Jacobson D."/>
            <person name="Barret M."/>
        </authorList>
    </citation>
    <scope>NUCLEOTIDE SEQUENCE [LARGE SCALE GENOMIC DNA]</scope>
    <source>
        <strain evidence="3 4">CFBP13511</strain>
    </source>
</reference>
<name>A0A4U3F4Y8_9GAMM</name>
<dbReference type="OrthoDB" id="3677005at2"/>
<dbReference type="Proteomes" id="UP000306393">
    <property type="component" value="Unassembled WGS sequence"/>
</dbReference>
<dbReference type="AlphaFoldDB" id="A0A4U3F4Y8"/>
<gene>
    <name evidence="3" type="ORF">EpCFBP13511_16750</name>
    <name evidence="2" type="ORF">IFT93_20010</name>
</gene>
<accession>A0A4U3F4Y8</accession>
<evidence type="ECO:0000256" key="1">
    <source>
        <dbReference type="SAM" id="MobiDB-lite"/>
    </source>
</evidence>
<sequence>MPENSRKYELAATTQGPLYPPAEVMDSQGNFVVEGMIPGQHGVRWGRALVSPQSPLPAFGQVAPYTIVRFLEKVTPQELEEIVLFTLPLPIPLNNYNMLFAPDQRPKANSEQRDSLPLHQGHISDYRDSDGRRKISPVTLRHWLAARGELVVRVAGDRKSARFEFVFHHLVPNSLYTIMSLRERDLDPENTSRPGPLGIPNVFITDESGYASFWAELPNPFPKRHHHSNRIINVVVLYMSTQQSYGGAIGLYGLGGDIHAQLKLKFRSFDEFTTTP</sequence>
<organism evidence="3 4">
    <name type="scientific">Erwinia persicina</name>
    <dbReference type="NCBI Taxonomy" id="55211"/>
    <lineage>
        <taxon>Bacteria</taxon>
        <taxon>Pseudomonadati</taxon>
        <taxon>Pseudomonadota</taxon>
        <taxon>Gammaproteobacteria</taxon>
        <taxon>Enterobacterales</taxon>
        <taxon>Erwiniaceae</taxon>
        <taxon>Erwinia</taxon>
    </lineage>
</organism>
<comment type="caution">
    <text evidence="3">The sequence shown here is derived from an EMBL/GenBank/DDBJ whole genome shotgun (WGS) entry which is preliminary data.</text>
</comment>
<dbReference type="EMBL" id="JACYNN010000022">
    <property type="protein sequence ID" value="MBD8108671.1"/>
    <property type="molecule type" value="Genomic_DNA"/>
</dbReference>
<evidence type="ECO:0000313" key="3">
    <source>
        <dbReference type="EMBL" id="TKJ87652.1"/>
    </source>
</evidence>
<protein>
    <submittedName>
        <fullName evidence="3">Uncharacterized protein</fullName>
    </submittedName>
</protein>
<keyword evidence="5" id="KW-1185">Reference proteome</keyword>
<reference evidence="2 5" key="2">
    <citation type="journal article" date="2020" name="FEMS Microbiol. Ecol.">
        <title>Temporal dynamics of bacterial communities during seed development and maturation.</title>
        <authorList>
            <person name="Chesneau G."/>
            <person name="Torres-Cortes G."/>
            <person name="Briand M."/>
            <person name="Darrasse A."/>
            <person name="Preveaux A."/>
            <person name="Marais C."/>
            <person name="Jacques M.A."/>
            <person name="Shade A."/>
            <person name="Barret M."/>
        </authorList>
    </citation>
    <scope>NUCLEOTIDE SEQUENCE [LARGE SCALE GENOMIC DNA]</scope>
    <source>
        <strain evidence="2 5">CFBP13732</strain>
    </source>
</reference>
<dbReference type="STRING" id="1219360.GCA_001571305_03201"/>
<feature type="region of interest" description="Disordered" evidence="1">
    <location>
        <begin position="105"/>
        <end position="130"/>
    </location>
</feature>
<evidence type="ECO:0000313" key="5">
    <source>
        <dbReference type="Proteomes" id="UP000661012"/>
    </source>
</evidence>
<evidence type="ECO:0000313" key="2">
    <source>
        <dbReference type="EMBL" id="MBD8108671.1"/>
    </source>
</evidence>
<dbReference type="Proteomes" id="UP000661012">
    <property type="component" value="Unassembled WGS sequence"/>
</dbReference>
<proteinExistence type="predicted"/>
<dbReference type="EMBL" id="QGAC01000016">
    <property type="protein sequence ID" value="TKJ87652.1"/>
    <property type="molecule type" value="Genomic_DNA"/>
</dbReference>